<evidence type="ECO:0000256" key="1">
    <source>
        <dbReference type="SAM" id="Phobius"/>
    </source>
</evidence>
<organism evidence="2">
    <name type="scientific">Harvfovirus sp</name>
    <dbReference type="NCBI Taxonomy" id="2487768"/>
    <lineage>
        <taxon>Viruses</taxon>
        <taxon>Varidnaviria</taxon>
        <taxon>Bamfordvirae</taxon>
        <taxon>Nucleocytoviricota</taxon>
        <taxon>Megaviricetes</taxon>
        <taxon>Imitervirales</taxon>
        <taxon>Mimiviridae</taxon>
        <taxon>Klosneuvirinae</taxon>
    </lineage>
</organism>
<dbReference type="InterPro" id="IPR051553">
    <property type="entry name" value="Ran_GTPase-activating"/>
</dbReference>
<protein>
    <submittedName>
        <fullName evidence="2">Chromosome condensation regulator</fullName>
    </submittedName>
</protein>
<keyword evidence="1" id="KW-0812">Transmembrane</keyword>
<proteinExistence type="predicted"/>
<dbReference type="InterPro" id="IPR000408">
    <property type="entry name" value="Reg_chr_condens"/>
</dbReference>
<dbReference type="InterPro" id="IPR009091">
    <property type="entry name" value="RCC1/BLIP-II"/>
</dbReference>
<dbReference type="PANTHER" id="PTHR45982:SF1">
    <property type="entry name" value="REGULATOR OF CHROMOSOME CONDENSATION"/>
    <property type="match status" value="1"/>
</dbReference>
<dbReference type="SUPFAM" id="SSF50985">
    <property type="entry name" value="RCC1/BLIP-II"/>
    <property type="match status" value="1"/>
</dbReference>
<evidence type="ECO:0000313" key="2">
    <source>
        <dbReference type="EMBL" id="AYV81286.1"/>
    </source>
</evidence>
<reference evidence="2" key="1">
    <citation type="submission" date="2018-10" db="EMBL/GenBank/DDBJ databases">
        <title>Hidden diversity of soil giant viruses.</title>
        <authorList>
            <person name="Schulz F."/>
            <person name="Alteio L."/>
            <person name="Goudeau D."/>
            <person name="Ryan E.M."/>
            <person name="Malmstrom R.R."/>
            <person name="Blanchard J."/>
            <person name="Woyke T."/>
        </authorList>
    </citation>
    <scope>NUCLEOTIDE SEQUENCE</scope>
    <source>
        <strain evidence="2">HAV1</strain>
    </source>
</reference>
<feature type="transmembrane region" description="Helical" evidence="1">
    <location>
        <begin position="477"/>
        <end position="494"/>
    </location>
</feature>
<dbReference type="PANTHER" id="PTHR45982">
    <property type="entry name" value="REGULATOR OF CHROMOSOME CONDENSATION"/>
    <property type="match status" value="1"/>
</dbReference>
<accession>A0A3G5A238</accession>
<dbReference type="GO" id="GO:0005085">
    <property type="term" value="F:guanyl-nucleotide exchange factor activity"/>
    <property type="evidence" value="ECO:0007669"/>
    <property type="project" value="TreeGrafter"/>
</dbReference>
<dbReference type="PROSITE" id="PS50012">
    <property type="entry name" value="RCC1_3"/>
    <property type="match status" value="2"/>
</dbReference>
<sequence length="497" mass="55928">MNIIIRIQNLPIDLIYSVSNFYPRILFILPKEQLVKFDWFRLIRDNFGLIYSKNECTNEEIMKVYMGRCLIKKSNIFVTTYTSSLLINGRLLRCGDNSNGGLGMGDYRNRSVFEELVMFGDNVVEIKGTSLYSFIRLRDGTVMSCGSNNYGQLGHGDYGERNKFTKVEGVGKDIIEIICRAIYTIIWLGDGTLMICGFFPYRIFGYGRTTNVFEEIKGIRKNVEKVVCSDDYMIIKFKDGKLMGCGVNNLGQLGLGDFEDRREFCEIKGIGGNIADVVCGNYLSVVRLTDGTLMSCGFNARGQLGHGDRENRNVFTKINNIGKNIVEVHCTELYIIIRLTDGTLMTSNDDPPCIKMIFYEIKGIPKNISELFCSSLGVVVRLTDGTLIRLGTTFYECLSLVSSVNKNAYDQIKGNIVEVAWSISHTIIRFVDGTIMACGMNGCGQLGINHTKNIDMFEVVKKYGSLEKKKIVVWQKSYLMAGIMIFGAIIGMKVKQR</sequence>
<name>A0A3G5A238_9VIRU</name>
<dbReference type="EMBL" id="MK072267">
    <property type="protein sequence ID" value="AYV81286.1"/>
    <property type="molecule type" value="Genomic_DNA"/>
</dbReference>
<gene>
    <name evidence="2" type="ORF">Harvfovirus25_5</name>
</gene>
<keyword evidence="1" id="KW-1133">Transmembrane helix</keyword>
<dbReference type="Gene3D" id="2.130.10.30">
    <property type="entry name" value="Regulator of chromosome condensation 1/beta-lactamase-inhibitor protein II"/>
    <property type="match status" value="2"/>
</dbReference>
<dbReference type="Pfam" id="PF00415">
    <property type="entry name" value="RCC1"/>
    <property type="match status" value="3"/>
</dbReference>
<keyword evidence="1" id="KW-0472">Membrane</keyword>